<dbReference type="RefSeq" id="XP_013243546.1">
    <property type="nucleotide sequence ID" value="XM_013388092.1"/>
</dbReference>
<dbReference type="InParanoid" id="A0A066VXM3"/>
<comment type="caution">
    <text evidence="2">The sequence shown here is derived from an EMBL/GenBank/DDBJ whole genome shotgun (WGS) entry which is preliminary data.</text>
</comment>
<sequence length="86" mass="9339">MARIGRRTGLRTRLDVGRLFAGQGWMVESKCEGGERVRPRGSGKVESGAQPERERLATPTFSNQNGCRLPGGSMILILSICLVVPL</sequence>
<evidence type="ECO:0000313" key="3">
    <source>
        <dbReference type="Proteomes" id="UP000027361"/>
    </source>
</evidence>
<dbReference type="EMBL" id="JMSN01000035">
    <property type="protein sequence ID" value="KDN46457.1"/>
    <property type="molecule type" value="Genomic_DNA"/>
</dbReference>
<dbReference type="HOGENOM" id="CLU_2499454_0_0_1"/>
<name>A0A066VXM3_TILAU</name>
<protein>
    <submittedName>
        <fullName evidence="2">Uncharacterized protein</fullName>
    </submittedName>
</protein>
<dbReference type="AlphaFoldDB" id="A0A066VXM3"/>
<accession>A0A066VXM3</accession>
<organism evidence="2 3">
    <name type="scientific">Tilletiaria anomala (strain ATCC 24038 / CBS 436.72 / UBC 951)</name>
    <dbReference type="NCBI Taxonomy" id="1037660"/>
    <lineage>
        <taxon>Eukaryota</taxon>
        <taxon>Fungi</taxon>
        <taxon>Dikarya</taxon>
        <taxon>Basidiomycota</taxon>
        <taxon>Ustilaginomycotina</taxon>
        <taxon>Exobasidiomycetes</taxon>
        <taxon>Georgefischeriales</taxon>
        <taxon>Tilletiariaceae</taxon>
        <taxon>Tilletiaria</taxon>
    </lineage>
</organism>
<gene>
    <name evidence="2" type="ORF">K437DRAFT_107419</name>
</gene>
<feature type="region of interest" description="Disordered" evidence="1">
    <location>
        <begin position="32"/>
        <end position="54"/>
    </location>
</feature>
<dbReference type="GeneID" id="25261270"/>
<proteinExistence type="predicted"/>
<reference evidence="2 3" key="1">
    <citation type="submission" date="2014-05" db="EMBL/GenBank/DDBJ databases">
        <title>Draft genome sequence of a rare smut relative, Tilletiaria anomala UBC 951.</title>
        <authorList>
            <consortium name="DOE Joint Genome Institute"/>
            <person name="Toome M."/>
            <person name="Kuo A."/>
            <person name="Henrissat B."/>
            <person name="Lipzen A."/>
            <person name="Tritt A."/>
            <person name="Yoshinaga Y."/>
            <person name="Zane M."/>
            <person name="Barry K."/>
            <person name="Grigoriev I.V."/>
            <person name="Spatafora J.W."/>
            <person name="Aimea M.C."/>
        </authorList>
    </citation>
    <scope>NUCLEOTIDE SEQUENCE [LARGE SCALE GENOMIC DNA]</scope>
    <source>
        <strain evidence="2 3">UBC 951</strain>
    </source>
</reference>
<dbReference type="Proteomes" id="UP000027361">
    <property type="component" value="Unassembled WGS sequence"/>
</dbReference>
<evidence type="ECO:0000256" key="1">
    <source>
        <dbReference type="SAM" id="MobiDB-lite"/>
    </source>
</evidence>
<evidence type="ECO:0000313" key="2">
    <source>
        <dbReference type="EMBL" id="KDN46457.1"/>
    </source>
</evidence>
<keyword evidence="3" id="KW-1185">Reference proteome</keyword>